<dbReference type="PROSITE" id="PS51112">
    <property type="entry name" value="AMMECR1"/>
    <property type="match status" value="1"/>
</dbReference>
<evidence type="ECO:0000313" key="2">
    <source>
        <dbReference type="EMBL" id="NYR15674.1"/>
    </source>
</evidence>
<dbReference type="InterPro" id="IPR036071">
    <property type="entry name" value="AMMECR1_dom_sf"/>
</dbReference>
<dbReference type="Gene3D" id="3.30.1490.150">
    <property type="entry name" value="Hypothetical protein ph0010, domain 2"/>
    <property type="match status" value="1"/>
</dbReference>
<comment type="caution">
    <text evidence="2">The sequence shown here is derived from an EMBL/GenBank/DDBJ whole genome shotgun (WGS) entry which is preliminary data.</text>
</comment>
<evidence type="ECO:0000259" key="1">
    <source>
        <dbReference type="PROSITE" id="PS51112"/>
    </source>
</evidence>
<dbReference type="OMA" id="PQTMIER"/>
<protein>
    <submittedName>
        <fullName evidence="2">AMMECR1 domain-containing protein</fullName>
    </submittedName>
</protein>
<dbReference type="RefSeq" id="WP_011899596.1">
    <property type="nucleotide sequence ID" value="NZ_JAAVJF010000003.1"/>
</dbReference>
<dbReference type="InterPro" id="IPR002733">
    <property type="entry name" value="AMMECR1_domain"/>
</dbReference>
<proteinExistence type="predicted"/>
<dbReference type="EMBL" id="JAAVJF010000003">
    <property type="protein sequence ID" value="NYR15674.1"/>
    <property type="molecule type" value="Genomic_DNA"/>
</dbReference>
<sequence>MSLGAELIAHARSAMLSRLRGLPLPERHPVLSAIRAGVFVAVESIVRSGGYERREVRGSLGTVEPFQDLAYDLAKISAKLVYSIPRFTEFDLRRSVIEVTLVEGLMGWDGSLDGFQWGVEGVYAVSGSRRFVVLPQTMIERRLIGPPLLRYVESMVGVPDKLYKFKTRIFYELRPEGDVIERELWKSRVIRQYLEVMR</sequence>
<dbReference type="Proteomes" id="UP000554766">
    <property type="component" value="Unassembled WGS sequence"/>
</dbReference>
<dbReference type="GeneID" id="5055681"/>
<gene>
    <name evidence="2" type="ORF">HC235_06950</name>
</gene>
<accession>A0A7L4PAP6</accession>
<dbReference type="Pfam" id="PF01871">
    <property type="entry name" value="AMMECR1"/>
    <property type="match status" value="1"/>
</dbReference>
<dbReference type="AlphaFoldDB" id="A0A7L4PAP6"/>
<evidence type="ECO:0000313" key="3">
    <source>
        <dbReference type="Proteomes" id="UP000554766"/>
    </source>
</evidence>
<organism evidence="2 3">
    <name type="scientific">Pyrobaculum arsenaticum</name>
    <dbReference type="NCBI Taxonomy" id="121277"/>
    <lineage>
        <taxon>Archaea</taxon>
        <taxon>Thermoproteota</taxon>
        <taxon>Thermoprotei</taxon>
        <taxon>Thermoproteales</taxon>
        <taxon>Thermoproteaceae</taxon>
        <taxon>Pyrobaculum</taxon>
    </lineage>
</organism>
<name>A0A7L4PAP6_9CREN</name>
<dbReference type="Gene3D" id="3.30.700.20">
    <property type="entry name" value="Hypothetical protein ph0010, domain 1"/>
    <property type="match status" value="1"/>
</dbReference>
<reference evidence="2 3" key="1">
    <citation type="journal article" date="2020" name="Nat. Commun.">
        <title>The structures of two archaeal type IV pili illuminate evolutionary relationships.</title>
        <authorList>
            <person name="Wang F."/>
            <person name="Baquero D.P."/>
            <person name="Su Z."/>
            <person name="Beltran L.C."/>
            <person name="Prangishvili D."/>
            <person name="Krupovic M."/>
            <person name="Egelman E.H."/>
        </authorList>
    </citation>
    <scope>NUCLEOTIDE SEQUENCE [LARGE SCALE GENOMIC DNA]</scope>
    <source>
        <strain evidence="2 3">2GA</strain>
    </source>
</reference>
<keyword evidence="3" id="KW-1185">Reference proteome</keyword>
<feature type="domain" description="AMMECR1" evidence="1">
    <location>
        <begin position="1"/>
        <end position="191"/>
    </location>
</feature>
<dbReference type="InterPro" id="IPR027485">
    <property type="entry name" value="AMMECR1_N"/>
</dbReference>
<dbReference type="SUPFAM" id="SSF143447">
    <property type="entry name" value="AMMECR1-like"/>
    <property type="match status" value="1"/>
</dbReference>